<sequence length="224" mass="25250">MTAIDTTERPDTRDMVTVHRFLRREFRLAPGLVERVAAGDVQRAALVGQHLDFMSEFLHHHHSAEDEVLWPVLVERVPDELAPLVELMEAQHERVDELLQQINALVPPWTRTASATDRDRLAALLAELYVGLHEHMEAEETRILPLAASCLTVAEWKRVGEVATGEHPKRQLPLILGMIEYEGDPEVVAELVANAPRLLRLIVPPLSKRAFRKYALALHGTTTP</sequence>
<dbReference type="Gene3D" id="1.20.120.520">
    <property type="entry name" value="nmb1532 protein domain like"/>
    <property type="match status" value="1"/>
</dbReference>
<evidence type="ECO:0000313" key="2">
    <source>
        <dbReference type="EMBL" id="MFC6007141.1"/>
    </source>
</evidence>
<comment type="caution">
    <text evidence="2">The sequence shown here is derived from an EMBL/GenBank/DDBJ whole genome shotgun (WGS) entry which is preliminary data.</text>
</comment>
<evidence type="ECO:0000259" key="1">
    <source>
        <dbReference type="Pfam" id="PF01814"/>
    </source>
</evidence>
<dbReference type="RefSeq" id="WP_345715945.1">
    <property type="nucleotide sequence ID" value="NZ_BAABFP010000004.1"/>
</dbReference>
<dbReference type="Proteomes" id="UP001596189">
    <property type="component" value="Unassembled WGS sequence"/>
</dbReference>
<dbReference type="PANTHER" id="PTHR39966">
    <property type="entry name" value="BLL2471 PROTEIN-RELATED"/>
    <property type="match status" value="1"/>
</dbReference>
<feature type="domain" description="Hemerythrin-like" evidence="1">
    <location>
        <begin position="14"/>
        <end position="147"/>
    </location>
</feature>
<keyword evidence="3" id="KW-1185">Reference proteome</keyword>
<gene>
    <name evidence="2" type="ORF">ACFQDO_08370</name>
</gene>
<dbReference type="CDD" id="cd12108">
    <property type="entry name" value="Hr-like"/>
    <property type="match status" value="1"/>
</dbReference>
<accession>A0ABW1JDK6</accession>
<dbReference type="Pfam" id="PF01814">
    <property type="entry name" value="Hemerythrin"/>
    <property type="match status" value="1"/>
</dbReference>
<dbReference type="EMBL" id="JBHSRD010000003">
    <property type="protein sequence ID" value="MFC6007141.1"/>
    <property type="molecule type" value="Genomic_DNA"/>
</dbReference>
<dbReference type="InterPro" id="IPR012312">
    <property type="entry name" value="Hemerythrin-like"/>
</dbReference>
<dbReference type="PANTHER" id="PTHR39966:SF1">
    <property type="entry name" value="HEMERYTHRIN-LIKE DOMAIN-CONTAINING PROTEIN"/>
    <property type="match status" value="1"/>
</dbReference>
<organism evidence="2 3">
    <name type="scientific">Angustibacter luteus</name>
    <dbReference type="NCBI Taxonomy" id="658456"/>
    <lineage>
        <taxon>Bacteria</taxon>
        <taxon>Bacillati</taxon>
        <taxon>Actinomycetota</taxon>
        <taxon>Actinomycetes</taxon>
        <taxon>Kineosporiales</taxon>
        <taxon>Kineosporiaceae</taxon>
    </lineage>
</organism>
<protein>
    <submittedName>
        <fullName evidence="2">Hemerythrin domain-containing protein</fullName>
    </submittedName>
</protein>
<proteinExistence type="predicted"/>
<name>A0ABW1JDK6_9ACTN</name>
<evidence type="ECO:0000313" key="3">
    <source>
        <dbReference type="Proteomes" id="UP001596189"/>
    </source>
</evidence>
<reference evidence="3" key="1">
    <citation type="journal article" date="2019" name="Int. J. Syst. Evol. Microbiol.">
        <title>The Global Catalogue of Microorganisms (GCM) 10K type strain sequencing project: providing services to taxonomists for standard genome sequencing and annotation.</title>
        <authorList>
            <consortium name="The Broad Institute Genomics Platform"/>
            <consortium name="The Broad Institute Genome Sequencing Center for Infectious Disease"/>
            <person name="Wu L."/>
            <person name="Ma J."/>
        </authorList>
    </citation>
    <scope>NUCLEOTIDE SEQUENCE [LARGE SCALE GENOMIC DNA]</scope>
    <source>
        <strain evidence="3">KACC 14249</strain>
    </source>
</reference>